<feature type="transmembrane region" description="Helical" evidence="2">
    <location>
        <begin position="103"/>
        <end position="125"/>
    </location>
</feature>
<dbReference type="eggNOG" id="COG0586">
    <property type="taxonomic scope" value="Bacteria"/>
</dbReference>
<keyword evidence="2" id="KW-0472">Membrane</keyword>
<organism evidence="4 5">
    <name type="scientific">Bacillus methanolicus (strain MGA3 / ATCC 53907)</name>
    <dbReference type="NCBI Taxonomy" id="796606"/>
    <lineage>
        <taxon>Bacteria</taxon>
        <taxon>Bacillati</taxon>
        <taxon>Bacillota</taxon>
        <taxon>Bacilli</taxon>
        <taxon>Bacillales</taxon>
        <taxon>Bacillaceae</taxon>
        <taxon>Bacillus</taxon>
    </lineage>
</organism>
<dbReference type="OrthoDB" id="9782291at2"/>
<feature type="transmembrane region" description="Helical" evidence="2">
    <location>
        <begin position="169"/>
        <end position="191"/>
    </location>
</feature>
<dbReference type="InterPro" id="IPR032816">
    <property type="entry name" value="VTT_dom"/>
</dbReference>
<sequence length="205" mass="23446">MQHWNYLIEHFGYFGIFIALIGGIIGLPLPDEVLLTFVGFNVYEGRMSYLPSILFALIGTCVGISLSYFLGMKLGMPFLRKFGPKFHITETRIVKTKKLYSKLGPYLLIIGYFIPGVRHITAYLAGINGYSTKKFSLFAFTGAALWCITFITLGKFLGPQWKIVHEYILKYSMYIFTLVIFIVVIVSIAYWQKIGKQKKSHLQRT</sequence>
<keyword evidence="5" id="KW-1185">Reference proteome</keyword>
<dbReference type="HOGENOM" id="CLU_044208_1_0_9"/>
<comment type="similarity">
    <text evidence="1">Belongs to the DedA family.</text>
</comment>
<dbReference type="Pfam" id="PF09335">
    <property type="entry name" value="VTT_dom"/>
    <property type="match status" value="1"/>
</dbReference>
<feature type="domain" description="VTT" evidence="3">
    <location>
        <begin position="29"/>
        <end position="155"/>
    </location>
</feature>
<proteinExistence type="inferred from homology"/>
<feature type="transmembrane region" description="Helical" evidence="2">
    <location>
        <begin position="12"/>
        <end position="29"/>
    </location>
</feature>
<evidence type="ECO:0000313" key="5">
    <source>
        <dbReference type="Proteomes" id="UP000027602"/>
    </source>
</evidence>
<keyword evidence="2" id="KW-0812">Transmembrane</keyword>
<dbReference type="RefSeq" id="WP_034669223.1">
    <property type="nucleotide sequence ID" value="NZ_ADWW01000002.1"/>
</dbReference>
<dbReference type="AlphaFoldDB" id="A0A068LRZ5"/>
<evidence type="ECO:0000259" key="3">
    <source>
        <dbReference type="Pfam" id="PF09335"/>
    </source>
</evidence>
<dbReference type="KEGG" id="bmet:BMMGA3_09860"/>
<protein>
    <submittedName>
        <fullName evidence="4">Alkaline phosphatase, DedA</fullName>
    </submittedName>
</protein>
<evidence type="ECO:0000256" key="2">
    <source>
        <dbReference type="SAM" id="Phobius"/>
    </source>
</evidence>
<accession>A0A068LRZ5</accession>
<dbReference type="PANTHER" id="PTHR42709">
    <property type="entry name" value="ALKALINE PHOSPHATASE LIKE PROTEIN"/>
    <property type="match status" value="1"/>
</dbReference>
<keyword evidence="2" id="KW-1133">Transmembrane helix</keyword>
<name>A0A068LRZ5_BACMM</name>
<dbReference type="PANTHER" id="PTHR42709:SF9">
    <property type="entry name" value="ALKALINE PHOSPHATASE LIKE PROTEIN"/>
    <property type="match status" value="1"/>
</dbReference>
<dbReference type="Proteomes" id="UP000027602">
    <property type="component" value="Chromosome"/>
</dbReference>
<gene>
    <name evidence="4" type="ORF">BMMGA3_09860</name>
</gene>
<dbReference type="InterPro" id="IPR051311">
    <property type="entry name" value="DedA_domain"/>
</dbReference>
<reference evidence="4 5" key="1">
    <citation type="journal article" date="2015" name="BMC Genomics">
        <title>Transcriptome analysis of thermophilic methylotrophic Bacillus methanolicus MGA3 using RNA-sequencing provides detailed insights into its previously uncharted transcriptional landscape.</title>
        <authorList>
            <person name="Irla M."/>
            <person name="Neshat A."/>
            <person name="Brautaset T."/>
            <person name="Ruckert C."/>
            <person name="Kalinowski J."/>
            <person name="Wendisch V.F."/>
        </authorList>
    </citation>
    <scope>NUCLEOTIDE SEQUENCE [LARGE SCALE GENOMIC DNA]</scope>
    <source>
        <strain evidence="5">MGA3 / ATCC 53907</strain>
    </source>
</reference>
<evidence type="ECO:0000256" key="1">
    <source>
        <dbReference type="ARBA" id="ARBA00010792"/>
    </source>
</evidence>
<feature type="transmembrane region" description="Helical" evidence="2">
    <location>
        <begin position="137"/>
        <end position="157"/>
    </location>
</feature>
<dbReference type="GO" id="GO:0005886">
    <property type="term" value="C:plasma membrane"/>
    <property type="evidence" value="ECO:0007669"/>
    <property type="project" value="TreeGrafter"/>
</dbReference>
<dbReference type="EMBL" id="CP007739">
    <property type="protein sequence ID" value="AIE60370.1"/>
    <property type="molecule type" value="Genomic_DNA"/>
</dbReference>
<feature type="transmembrane region" description="Helical" evidence="2">
    <location>
        <begin position="49"/>
        <end position="71"/>
    </location>
</feature>
<evidence type="ECO:0000313" key="4">
    <source>
        <dbReference type="EMBL" id="AIE60370.1"/>
    </source>
</evidence>